<proteinExistence type="predicted"/>
<dbReference type="AlphaFoldDB" id="J9FU35"/>
<evidence type="ECO:0000313" key="1">
    <source>
        <dbReference type="EMBL" id="EJW90889.1"/>
    </source>
</evidence>
<dbReference type="EMBL" id="AMCI01008551">
    <property type="protein sequence ID" value="EJW90889.1"/>
    <property type="molecule type" value="Genomic_DNA"/>
</dbReference>
<sequence length="47" mass="5674">MNWQVFLKSGPPLPFQKAWSREATRRIYQFWDMIPENITPEDPLLKP</sequence>
<protein>
    <submittedName>
        <fullName evidence="1">Uncharacterized protein</fullName>
    </submittedName>
</protein>
<reference evidence="1" key="1">
    <citation type="journal article" date="2012" name="PLoS ONE">
        <title>Gene sets for utilization of primary and secondary nutrition supplies in the distal gut of endangered iberian lynx.</title>
        <authorList>
            <person name="Alcaide M."/>
            <person name="Messina E."/>
            <person name="Richter M."/>
            <person name="Bargiela R."/>
            <person name="Peplies J."/>
            <person name="Huws S.A."/>
            <person name="Newbold C.J."/>
            <person name="Golyshin P.N."/>
            <person name="Simon M.A."/>
            <person name="Lopez G."/>
            <person name="Yakimov M.M."/>
            <person name="Ferrer M."/>
        </authorList>
    </citation>
    <scope>NUCLEOTIDE SEQUENCE</scope>
</reference>
<accession>J9FU35</accession>
<gene>
    <name evidence="1" type="ORF">EVA_21003</name>
</gene>
<comment type="caution">
    <text evidence="1">The sequence shown here is derived from an EMBL/GenBank/DDBJ whole genome shotgun (WGS) entry which is preliminary data.</text>
</comment>
<name>J9FU35_9ZZZZ</name>
<organism evidence="1">
    <name type="scientific">gut metagenome</name>
    <dbReference type="NCBI Taxonomy" id="749906"/>
    <lineage>
        <taxon>unclassified sequences</taxon>
        <taxon>metagenomes</taxon>
        <taxon>organismal metagenomes</taxon>
    </lineage>
</organism>